<evidence type="ECO:0000313" key="12">
    <source>
        <dbReference type="EMBL" id="SDM54778.1"/>
    </source>
</evidence>
<dbReference type="Pfam" id="PF03727">
    <property type="entry name" value="Hexokinase_2"/>
    <property type="match status" value="1"/>
</dbReference>
<comment type="pathway">
    <text evidence="2">Carbohydrate metabolism.</text>
</comment>
<dbReference type="PRINTS" id="PR00475">
    <property type="entry name" value="HEXOKINASE"/>
</dbReference>
<dbReference type="GO" id="GO:0005829">
    <property type="term" value="C:cytosol"/>
    <property type="evidence" value="ECO:0007669"/>
    <property type="project" value="TreeGrafter"/>
</dbReference>
<dbReference type="InterPro" id="IPR022673">
    <property type="entry name" value="Hexokinase_C"/>
</dbReference>
<dbReference type="GO" id="GO:0006006">
    <property type="term" value="P:glucose metabolic process"/>
    <property type="evidence" value="ECO:0007669"/>
    <property type="project" value="TreeGrafter"/>
</dbReference>
<dbReference type="InterPro" id="IPR022672">
    <property type="entry name" value="Hexokinase_N"/>
</dbReference>
<evidence type="ECO:0000256" key="7">
    <source>
        <dbReference type="ARBA" id="ARBA00022840"/>
    </source>
</evidence>
<dbReference type="GO" id="GO:0004340">
    <property type="term" value="F:glucokinase activity"/>
    <property type="evidence" value="ECO:0007669"/>
    <property type="project" value="TreeGrafter"/>
</dbReference>
<keyword evidence="7" id="KW-0067">ATP-binding</keyword>
<dbReference type="GO" id="GO:0001678">
    <property type="term" value="P:intracellular glucose homeostasis"/>
    <property type="evidence" value="ECO:0007669"/>
    <property type="project" value="InterPro"/>
</dbReference>
<comment type="similarity">
    <text evidence="3">Belongs to the hexokinase family.</text>
</comment>
<evidence type="ECO:0000256" key="1">
    <source>
        <dbReference type="ARBA" id="ARBA00004921"/>
    </source>
</evidence>
<evidence type="ECO:0000313" key="13">
    <source>
        <dbReference type="Proteomes" id="UP000214880"/>
    </source>
</evidence>
<keyword evidence="6 12" id="KW-0418">Kinase</keyword>
<feature type="domain" description="Hexokinase C-terminal" evidence="11">
    <location>
        <begin position="209"/>
        <end position="431"/>
    </location>
</feature>
<dbReference type="Pfam" id="PF00349">
    <property type="entry name" value="Hexokinase_1"/>
    <property type="match status" value="1"/>
</dbReference>
<organism evidence="12 13">
    <name type="scientific">Dendrosporobacter quercicolus</name>
    <dbReference type="NCBI Taxonomy" id="146817"/>
    <lineage>
        <taxon>Bacteria</taxon>
        <taxon>Bacillati</taxon>
        <taxon>Bacillota</taxon>
        <taxon>Negativicutes</taxon>
        <taxon>Selenomonadales</taxon>
        <taxon>Sporomusaceae</taxon>
        <taxon>Dendrosporobacter</taxon>
    </lineage>
</organism>
<dbReference type="InterPro" id="IPR043129">
    <property type="entry name" value="ATPase_NBD"/>
</dbReference>
<dbReference type="SUPFAM" id="SSF53067">
    <property type="entry name" value="Actin-like ATPase domain"/>
    <property type="match status" value="2"/>
</dbReference>
<dbReference type="EMBL" id="FNHB01000005">
    <property type="protein sequence ID" value="SDM54778.1"/>
    <property type="molecule type" value="Genomic_DNA"/>
</dbReference>
<dbReference type="PANTHER" id="PTHR19443:SF16">
    <property type="entry name" value="HEXOKINASE TYPE 1-RELATED"/>
    <property type="match status" value="1"/>
</dbReference>
<dbReference type="Gene3D" id="3.30.420.40">
    <property type="match status" value="1"/>
</dbReference>
<keyword evidence="13" id="KW-1185">Reference proteome</keyword>
<evidence type="ECO:0000256" key="8">
    <source>
        <dbReference type="ARBA" id="ARBA00023152"/>
    </source>
</evidence>
<protein>
    <submittedName>
        <fullName evidence="12">Hexokinase</fullName>
    </submittedName>
</protein>
<dbReference type="Proteomes" id="UP000214880">
    <property type="component" value="Unassembled WGS sequence"/>
</dbReference>
<dbReference type="GO" id="GO:0008865">
    <property type="term" value="F:fructokinase activity"/>
    <property type="evidence" value="ECO:0007669"/>
    <property type="project" value="TreeGrafter"/>
</dbReference>
<reference evidence="12 13" key="1">
    <citation type="submission" date="2016-10" db="EMBL/GenBank/DDBJ databases">
        <authorList>
            <person name="de Groot N.N."/>
        </authorList>
    </citation>
    <scope>NUCLEOTIDE SEQUENCE [LARGE SCALE GENOMIC DNA]</scope>
    <source>
        <strain evidence="12 13">DSM 1736</strain>
    </source>
</reference>
<dbReference type="AlphaFoldDB" id="A0A1G9U4H7"/>
<keyword evidence="4" id="KW-0808">Transferase</keyword>
<accession>A0A1G9U4H7</accession>
<evidence type="ECO:0000259" key="10">
    <source>
        <dbReference type="Pfam" id="PF00349"/>
    </source>
</evidence>
<keyword evidence="5" id="KW-0547">Nucleotide-binding</keyword>
<evidence type="ECO:0000256" key="3">
    <source>
        <dbReference type="ARBA" id="ARBA00009225"/>
    </source>
</evidence>
<evidence type="ECO:0000259" key="11">
    <source>
        <dbReference type="Pfam" id="PF03727"/>
    </source>
</evidence>
<evidence type="ECO:0000256" key="4">
    <source>
        <dbReference type="ARBA" id="ARBA00022679"/>
    </source>
</evidence>
<dbReference type="PROSITE" id="PS51748">
    <property type="entry name" value="HEXOKINASE_2"/>
    <property type="match status" value="1"/>
</dbReference>
<gene>
    <name evidence="12" type="ORF">SAMN04488502_105184</name>
</gene>
<evidence type="ECO:0000256" key="6">
    <source>
        <dbReference type="ARBA" id="ARBA00022777"/>
    </source>
</evidence>
<feature type="domain" description="Hexokinase N-terminal" evidence="10">
    <location>
        <begin position="8"/>
        <end position="202"/>
    </location>
</feature>
<dbReference type="Gene3D" id="3.40.367.20">
    <property type="match status" value="1"/>
</dbReference>
<evidence type="ECO:0000256" key="2">
    <source>
        <dbReference type="ARBA" id="ARBA00005007"/>
    </source>
</evidence>
<keyword evidence="8" id="KW-0324">Glycolysis</keyword>
<evidence type="ECO:0000256" key="9">
    <source>
        <dbReference type="ARBA" id="ARBA00047905"/>
    </source>
</evidence>
<sequence length="444" mass="46740">MTQTAVLNQLYPAFTVSTAQLRLMIESFRRDMIAGLTGKPASLAMLPSGLTKPAGQETGAFLALDFGGTNVRAFLIELQGNGRHALLKRRDAPLVDPAGLYNYAAATATAEELFNFLAAQAAALSESNRDYCLGFTFSFPFKLYDAANAVLLYWTKEIATSGVAGKNVAALLRDALTRQGMDNIRPAAIVNDTVSTLIAAAYRDAAADIGSICGTGHNTCYLEPGALNCHGQPTYLNIESGNFDQAPANAYDRLLDRNSERPGAGRLEKGCSGRYIGELLRLVLLDLSHQGLLPPLPAGGPPPYALTGKDLALLLEDATPDLQGISHWLSELGGADGGYPGRAALKTAAALISRRSARLATATYVAILHHIDPGLTRRHVIAIDGSLYEKLPGYAAAIAETLAELLGQSAENVSCRLSKDGSGLGAAVAAATTLGSAAFTPRRL</sequence>
<evidence type="ECO:0000256" key="5">
    <source>
        <dbReference type="ARBA" id="ARBA00022741"/>
    </source>
</evidence>
<dbReference type="PANTHER" id="PTHR19443">
    <property type="entry name" value="HEXOKINASE"/>
    <property type="match status" value="1"/>
</dbReference>
<dbReference type="InterPro" id="IPR001312">
    <property type="entry name" value="Hexokinase"/>
</dbReference>
<dbReference type="UniPathway" id="UPA00109">
    <property type="reaction ID" value="UER00180"/>
</dbReference>
<comment type="pathway">
    <text evidence="1">Carbohydrate degradation.</text>
</comment>
<dbReference type="GO" id="GO:0006096">
    <property type="term" value="P:glycolytic process"/>
    <property type="evidence" value="ECO:0007669"/>
    <property type="project" value="UniProtKB-UniPathway"/>
</dbReference>
<dbReference type="STRING" id="146817.SAMN04488502_105184"/>
<dbReference type="GO" id="GO:0005536">
    <property type="term" value="F:D-glucose binding"/>
    <property type="evidence" value="ECO:0007669"/>
    <property type="project" value="InterPro"/>
</dbReference>
<proteinExistence type="inferred from homology"/>
<dbReference type="GO" id="GO:0005524">
    <property type="term" value="F:ATP binding"/>
    <property type="evidence" value="ECO:0007669"/>
    <property type="project" value="UniProtKB-KW"/>
</dbReference>
<comment type="catalytic activity">
    <reaction evidence="9">
        <text>D-fructose + ATP = D-fructose 6-phosphate + ADP + H(+)</text>
        <dbReference type="Rhea" id="RHEA:16125"/>
        <dbReference type="ChEBI" id="CHEBI:15378"/>
        <dbReference type="ChEBI" id="CHEBI:30616"/>
        <dbReference type="ChEBI" id="CHEBI:37721"/>
        <dbReference type="ChEBI" id="CHEBI:61527"/>
        <dbReference type="ChEBI" id="CHEBI:456216"/>
        <dbReference type="EC" id="2.7.1.1"/>
    </reaction>
    <physiologicalReaction direction="left-to-right" evidence="9">
        <dbReference type="Rhea" id="RHEA:16126"/>
    </physiologicalReaction>
</comment>
<name>A0A1G9U4H7_9FIRM</name>